<keyword evidence="7" id="KW-1133">Transmembrane helix</keyword>
<feature type="signal peptide" evidence="11">
    <location>
        <begin position="1"/>
        <end position="19"/>
    </location>
</feature>
<keyword evidence="8" id="KW-0333">Golgi apparatus</keyword>
<name>A0A9Q1CP35_HOLLE</name>
<dbReference type="InterPro" id="IPR050943">
    <property type="entry name" value="Glycosyltr_29_Sialyltrsf"/>
</dbReference>
<gene>
    <name evidence="12" type="ORF">HOLleu_00089</name>
</gene>
<comment type="similarity">
    <text evidence="2">Belongs to the glycosyltransferase 29 family.</text>
</comment>
<keyword evidence="11" id="KW-0732">Signal</keyword>
<dbReference type="GO" id="GO:0003828">
    <property type="term" value="F:alpha-N-acetylneuraminate alpha-2,8-sialyltransferase activity"/>
    <property type="evidence" value="ECO:0007669"/>
    <property type="project" value="TreeGrafter"/>
</dbReference>
<evidence type="ECO:0000256" key="11">
    <source>
        <dbReference type="SAM" id="SignalP"/>
    </source>
</evidence>
<keyword evidence="13" id="KW-1185">Reference proteome</keyword>
<comment type="subcellular location">
    <subcellularLocation>
        <location evidence="1">Golgi apparatus membrane</location>
        <topology evidence="1">Single-pass type II membrane protein</topology>
    </subcellularLocation>
</comment>
<dbReference type="EMBL" id="JAIZAY010000001">
    <property type="protein sequence ID" value="KAJ8047959.1"/>
    <property type="molecule type" value="Genomic_DNA"/>
</dbReference>
<dbReference type="PANTHER" id="PTHR11987:SF53">
    <property type="entry name" value="ALPHA-2,8-SIALYLTRANSFERASE 8F-LIKE"/>
    <property type="match status" value="1"/>
</dbReference>
<keyword evidence="4" id="KW-0808">Transferase</keyword>
<dbReference type="OrthoDB" id="10264956at2759"/>
<dbReference type="AlphaFoldDB" id="A0A9Q1CP35"/>
<evidence type="ECO:0000256" key="4">
    <source>
        <dbReference type="ARBA" id="ARBA00022679"/>
    </source>
</evidence>
<dbReference type="PANTHER" id="PTHR11987">
    <property type="entry name" value="ALPHA-2,8-SIALYLTRANSFERASE"/>
    <property type="match status" value="1"/>
</dbReference>
<accession>A0A9Q1CP35</accession>
<comment type="caution">
    <text evidence="12">The sequence shown here is derived from an EMBL/GenBank/DDBJ whole genome shotgun (WGS) entry which is preliminary data.</text>
</comment>
<evidence type="ECO:0000256" key="8">
    <source>
        <dbReference type="ARBA" id="ARBA00023034"/>
    </source>
</evidence>
<proteinExistence type="inferred from homology"/>
<keyword evidence="6" id="KW-0735">Signal-anchor</keyword>
<evidence type="ECO:0000256" key="2">
    <source>
        <dbReference type="ARBA" id="ARBA00006003"/>
    </source>
</evidence>
<protein>
    <submittedName>
        <fullName evidence="12">Alpha-2,8-sialyltransferase 8B</fullName>
    </submittedName>
</protein>
<evidence type="ECO:0000313" key="13">
    <source>
        <dbReference type="Proteomes" id="UP001152320"/>
    </source>
</evidence>
<dbReference type="GO" id="GO:0006491">
    <property type="term" value="P:N-glycan processing"/>
    <property type="evidence" value="ECO:0007669"/>
    <property type="project" value="TreeGrafter"/>
</dbReference>
<evidence type="ECO:0000256" key="9">
    <source>
        <dbReference type="ARBA" id="ARBA00023136"/>
    </source>
</evidence>
<organism evidence="12 13">
    <name type="scientific">Holothuria leucospilota</name>
    <name type="common">Black long sea cucumber</name>
    <name type="synonym">Mertensiothuria leucospilota</name>
    <dbReference type="NCBI Taxonomy" id="206669"/>
    <lineage>
        <taxon>Eukaryota</taxon>
        <taxon>Metazoa</taxon>
        <taxon>Echinodermata</taxon>
        <taxon>Eleutherozoa</taxon>
        <taxon>Echinozoa</taxon>
        <taxon>Holothuroidea</taxon>
        <taxon>Aspidochirotacea</taxon>
        <taxon>Aspidochirotida</taxon>
        <taxon>Holothuriidae</taxon>
        <taxon>Holothuria</taxon>
    </lineage>
</organism>
<evidence type="ECO:0000256" key="10">
    <source>
        <dbReference type="ARBA" id="ARBA00023180"/>
    </source>
</evidence>
<evidence type="ECO:0000313" key="12">
    <source>
        <dbReference type="EMBL" id="KAJ8047959.1"/>
    </source>
</evidence>
<dbReference type="InterPro" id="IPR001675">
    <property type="entry name" value="Glyco_trans_29"/>
</dbReference>
<dbReference type="GO" id="GO:0009311">
    <property type="term" value="P:oligosaccharide metabolic process"/>
    <property type="evidence" value="ECO:0007669"/>
    <property type="project" value="TreeGrafter"/>
</dbReference>
<keyword evidence="3" id="KW-0328">Glycosyltransferase</keyword>
<evidence type="ECO:0000256" key="3">
    <source>
        <dbReference type="ARBA" id="ARBA00022676"/>
    </source>
</evidence>
<reference evidence="12" key="1">
    <citation type="submission" date="2021-10" db="EMBL/GenBank/DDBJ databases">
        <title>Tropical sea cucumber genome reveals ecological adaptation and Cuvierian tubules defense mechanism.</title>
        <authorList>
            <person name="Chen T."/>
        </authorList>
    </citation>
    <scope>NUCLEOTIDE SEQUENCE</scope>
    <source>
        <strain evidence="12">Nanhai2018</strain>
        <tissue evidence="12">Muscle</tissue>
    </source>
</reference>
<dbReference type="Gene3D" id="3.90.1480.20">
    <property type="entry name" value="Glycosyl transferase family 29"/>
    <property type="match status" value="1"/>
</dbReference>
<sequence>MKIVQLLEIVSILLGSGCGKDIDANDFVLRANLAKLNGYMDDVGQRTSMMMINVGTVRKLHNVLTNHSTTGSKERADMLQYLQSIQSVMLLYAKETGRDTAKGLQQIATVLEEESIPVQFAFNLAFAIGPTKRRWQTNAYPSSGLIMLTVAETFCKNITLYGFYPYNKDSLGAPILHHSYQPNLTEFHTKAHNFDEEHRLLKNVSKKGFFGLVLKPCTP</sequence>
<keyword evidence="10" id="KW-0325">Glycoprotein</keyword>
<dbReference type="InterPro" id="IPR038578">
    <property type="entry name" value="GT29-like_sf"/>
</dbReference>
<dbReference type="Proteomes" id="UP001152320">
    <property type="component" value="Chromosome 1"/>
</dbReference>
<dbReference type="GO" id="GO:0000139">
    <property type="term" value="C:Golgi membrane"/>
    <property type="evidence" value="ECO:0007669"/>
    <property type="project" value="UniProtKB-SubCell"/>
</dbReference>
<evidence type="ECO:0000256" key="6">
    <source>
        <dbReference type="ARBA" id="ARBA00022968"/>
    </source>
</evidence>
<keyword evidence="9" id="KW-0472">Membrane</keyword>
<keyword evidence="5" id="KW-0812">Transmembrane</keyword>
<evidence type="ECO:0000256" key="5">
    <source>
        <dbReference type="ARBA" id="ARBA00022692"/>
    </source>
</evidence>
<dbReference type="Pfam" id="PF00777">
    <property type="entry name" value="Glyco_transf_29"/>
    <property type="match status" value="1"/>
</dbReference>
<evidence type="ECO:0000256" key="7">
    <source>
        <dbReference type="ARBA" id="ARBA00022989"/>
    </source>
</evidence>
<feature type="chain" id="PRO_5040391545" evidence="11">
    <location>
        <begin position="20"/>
        <end position="219"/>
    </location>
</feature>
<evidence type="ECO:0000256" key="1">
    <source>
        <dbReference type="ARBA" id="ARBA00004323"/>
    </source>
</evidence>